<dbReference type="PANTHER" id="PTHR37482">
    <property type="entry name" value="OUTER MEMBRANE PROTEIN ASSEMBLY FACTOR BAME"/>
    <property type="match status" value="1"/>
</dbReference>
<evidence type="ECO:0000259" key="5">
    <source>
        <dbReference type="Pfam" id="PF04355"/>
    </source>
</evidence>
<evidence type="ECO:0000256" key="1">
    <source>
        <dbReference type="ARBA" id="ARBA00022729"/>
    </source>
</evidence>
<sequence>MRKLPSAIVAAALALAVSGCGILYKQPIYQGNLIDKAAADQLQAGMSKEQVVNLLGTPSIADPFHHDRWDYSASERDGRLGHTEVKNLTLWFENDVLSRWDGEYFPEQDDALAKRMSRFGNLPKEKKKPGGG</sequence>
<dbReference type="EMBL" id="CP041742">
    <property type="protein sequence ID" value="QDQ72854.1"/>
    <property type="molecule type" value="Genomic_DNA"/>
</dbReference>
<proteinExistence type="inferred from homology"/>
<keyword evidence="2 4" id="KW-0472">Membrane</keyword>
<dbReference type="Gene3D" id="3.30.1450.10">
    <property type="match status" value="1"/>
</dbReference>
<dbReference type="AlphaFoldDB" id="A0A516V2W6"/>
<dbReference type="PROSITE" id="PS51257">
    <property type="entry name" value="PROKAR_LIPOPROTEIN"/>
    <property type="match status" value="1"/>
</dbReference>
<keyword evidence="3 4" id="KW-0998">Cell outer membrane</keyword>
<dbReference type="GO" id="GO:1990063">
    <property type="term" value="C:Bam protein complex"/>
    <property type="evidence" value="ECO:0007669"/>
    <property type="project" value="TreeGrafter"/>
</dbReference>
<evidence type="ECO:0000256" key="2">
    <source>
        <dbReference type="ARBA" id="ARBA00023136"/>
    </source>
</evidence>
<accession>A0A516V2W6</accession>
<comment type="similarity">
    <text evidence="4">Belongs to the BamE family.</text>
</comment>
<dbReference type="HAMAP" id="MF_00925">
    <property type="entry name" value="OM_assembly_BamE"/>
    <property type="match status" value="1"/>
</dbReference>
<keyword evidence="4" id="KW-0564">Palmitate</keyword>
<keyword evidence="1 4" id="KW-0732">Signal</keyword>
<dbReference type="GO" id="GO:0051205">
    <property type="term" value="P:protein insertion into membrane"/>
    <property type="evidence" value="ECO:0007669"/>
    <property type="project" value="UniProtKB-UniRule"/>
</dbReference>
<comment type="subcellular location">
    <subcellularLocation>
        <location evidence="4">Cell outer membrane</location>
        <topology evidence="4">Lipid-anchor</topology>
    </subcellularLocation>
</comment>
<organism evidence="6 7">
    <name type="scientific">Pseudoluteimonas lycopersici</name>
    <dbReference type="NCBI Taxonomy" id="1324796"/>
    <lineage>
        <taxon>Bacteria</taxon>
        <taxon>Pseudomonadati</taxon>
        <taxon>Pseudomonadota</taxon>
        <taxon>Gammaproteobacteria</taxon>
        <taxon>Lysobacterales</taxon>
        <taxon>Lysobacteraceae</taxon>
        <taxon>Pseudoluteimonas</taxon>
    </lineage>
</organism>
<gene>
    <name evidence="4" type="primary">bamE</name>
    <name evidence="6" type="ORF">FNZ56_02665</name>
</gene>
<evidence type="ECO:0000313" key="7">
    <source>
        <dbReference type="Proteomes" id="UP000315891"/>
    </source>
</evidence>
<dbReference type="GO" id="GO:0043165">
    <property type="term" value="P:Gram-negative-bacterium-type cell outer membrane assembly"/>
    <property type="evidence" value="ECO:0007669"/>
    <property type="project" value="UniProtKB-UniRule"/>
</dbReference>
<protein>
    <recommendedName>
        <fullName evidence="4">Outer membrane protein assembly factor BamE</fullName>
    </recommendedName>
</protein>
<comment type="subunit">
    <text evidence="4">Part of the Bam complex.</text>
</comment>
<dbReference type="OrthoDB" id="9808250at2"/>
<keyword evidence="4" id="KW-0449">Lipoprotein</keyword>
<dbReference type="InterPro" id="IPR007450">
    <property type="entry name" value="BamE_dom"/>
</dbReference>
<dbReference type="Proteomes" id="UP000315891">
    <property type="component" value="Chromosome"/>
</dbReference>
<keyword evidence="7" id="KW-1185">Reference proteome</keyword>
<comment type="function">
    <text evidence="4">Part of the outer membrane protein assembly complex, which is involved in assembly and insertion of beta-barrel proteins into the outer membrane.</text>
</comment>
<dbReference type="InterPro" id="IPR037873">
    <property type="entry name" value="BamE-like"/>
</dbReference>
<dbReference type="PANTHER" id="PTHR37482:SF1">
    <property type="entry name" value="OUTER MEMBRANE PROTEIN ASSEMBLY FACTOR BAME"/>
    <property type="match status" value="1"/>
</dbReference>
<reference evidence="6 7" key="1">
    <citation type="submission" date="2019-07" db="EMBL/GenBank/DDBJ databases">
        <title>Lysobacter weifangensis sp. nov., isolated from bensulfuron-methyl contaminated farmland soil.</title>
        <authorList>
            <person name="Zhao H."/>
        </authorList>
    </citation>
    <scope>NUCLEOTIDE SEQUENCE [LARGE SCALE GENOMIC DNA]</scope>
    <source>
        <strain evidence="6 7">CC-Bw-6</strain>
    </source>
</reference>
<dbReference type="Pfam" id="PF04355">
    <property type="entry name" value="BamE"/>
    <property type="match status" value="1"/>
</dbReference>
<dbReference type="GO" id="GO:0030674">
    <property type="term" value="F:protein-macromolecule adaptor activity"/>
    <property type="evidence" value="ECO:0007669"/>
    <property type="project" value="TreeGrafter"/>
</dbReference>
<name>A0A516V2W6_9GAMM</name>
<feature type="domain" description="Outer membrane protein assembly factor BamE" evidence="5">
    <location>
        <begin position="31"/>
        <end position="100"/>
    </location>
</feature>
<dbReference type="RefSeq" id="WP_143878368.1">
    <property type="nucleotide sequence ID" value="NZ_BAABLZ010000002.1"/>
</dbReference>
<evidence type="ECO:0000256" key="4">
    <source>
        <dbReference type="HAMAP-Rule" id="MF_00925"/>
    </source>
</evidence>
<evidence type="ECO:0000313" key="6">
    <source>
        <dbReference type="EMBL" id="QDQ72854.1"/>
    </source>
</evidence>
<dbReference type="InterPro" id="IPR026592">
    <property type="entry name" value="BamE"/>
</dbReference>
<evidence type="ECO:0000256" key="3">
    <source>
        <dbReference type="ARBA" id="ARBA00023237"/>
    </source>
</evidence>